<proteinExistence type="predicted"/>
<sequence>MPFSMGSSCMWMRFSLGRHKVPAENLEYGTKTQVRSPHNVISRVSLALLRHQLAQAPPRRPHLAVSTHLPMIGFALRLRRQCWGQSLPTEPRCCGGRLASASAAAVWRGAGPEEGASGRPGSRSCRERRCRCRQRRLLLRGASLKSSSSLWRKVRMLLCLCKFVSKMSQEHG</sequence>
<name>A0A8T0PHM1_PANVG</name>
<accession>A0A8T0PHM1</accession>
<dbReference type="EMBL" id="CM029051">
    <property type="protein sequence ID" value="KAG2560595.1"/>
    <property type="molecule type" value="Genomic_DNA"/>
</dbReference>
<protein>
    <submittedName>
        <fullName evidence="1">Uncharacterized protein</fullName>
    </submittedName>
</protein>
<keyword evidence="2" id="KW-1185">Reference proteome</keyword>
<evidence type="ECO:0000313" key="1">
    <source>
        <dbReference type="EMBL" id="KAG2560595.1"/>
    </source>
</evidence>
<reference evidence="1" key="1">
    <citation type="submission" date="2020-05" db="EMBL/GenBank/DDBJ databases">
        <title>WGS assembly of Panicum virgatum.</title>
        <authorList>
            <person name="Lovell J.T."/>
            <person name="Jenkins J."/>
            <person name="Shu S."/>
            <person name="Juenger T.E."/>
            <person name="Schmutz J."/>
        </authorList>
    </citation>
    <scope>NUCLEOTIDE SEQUENCE</scope>
    <source>
        <strain evidence="1">AP13</strain>
    </source>
</reference>
<dbReference type="AlphaFoldDB" id="A0A8T0PHM1"/>
<comment type="caution">
    <text evidence="1">The sequence shown here is derived from an EMBL/GenBank/DDBJ whole genome shotgun (WGS) entry which is preliminary data.</text>
</comment>
<organism evidence="1 2">
    <name type="scientific">Panicum virgatum</name>
    <name type="common">Blackwell switchgrass</name>
    <dbReference type="NCBI Taxonomy" id="38727"/>
    <lineage>
        <taxon>Eukaryota</taxon>
        <taxon>Viridiplantae</taxon>
        <taxon>Streptophyta</taxon>
        <taxon>Embryophyta</taxon>
        <taxon>Tracheophyta</taxon>
        <taxon>Spermatophyta</taxon>
        <taxon>Magnoliopsida</taxon>
        <taxon>Liliopsida</taxon>
        <taxon>Poales</taxon>
        <taxon>Poaceae</taxon>
        <taxon>PACMAD clade</taxon>
        <taxon>Panicoideae</taxon>
        <taxon>Panicodae</taxon>
        <taxon>Paniceae</taxon>
        <taxon>Panicinae</taxon>
        <taxon>Panicum</taxon>
        <taxon>Panicum sect. Hiantes</taxon>
    </lineage>
</organism>
<evidence type="ECO:0000313" key="2">
    <source>
        <dbReference type="Proteomes" id="UP000823388"/>
    </source>
</evidence>
<dbReference type="Proteomes" id="UP000823388">
    <property type="component" value="Chromosome 8K"/>
</dbReference>
<gene>
    <name evidence="1" type="ORF">PVAP13_8KG080268</name>
</gene>